<dbReference type="GeneID" id="69039668"/>
<keyword evidence="5" id="KW-0132">Cell division</keyword>
<dbReference type="GO" id="GO:0051233">
    <property type="term" value="C:spindle midzone"/>
    <property type="evidence" value="ECO:0007669"/>
    <property type="project" value="TreeGrafter"/>
</dbReference>
<dbReference type="Proteomes" id="UP000001631">
    <property type="component" value="Unassembled WGS sequence"/>
</dbReference>
<feature type="region of interest" description="Disordered" evidence="10">
    <location>
        <begin position="144"/>
        <end position="178"/>
    </location>
</feature>
<dbReference type="RefSeq" id="XP_045285182.1">
    <property type="nucleotide sequence ID" value="XM_045433701.1"/>
</dbReference>
<comment type="subcellular location">
    <subcellularLocation>
        <location evidence="2">Chromosome</location>
        <location evidence="2">Centromere</location>
    </subcellularLocation>
    <subcellularLocation>
        <location evidence="1">Nucleus</location>
    </subcellularLocation>
</comment>
<feature type="compositionally biased region" description="Polar residues" evidence="10">
    <location>
        <begin position="360"/>
        <end position="385"/>
    </location>
</feature>
<evidence type="ECO:0000259" key="11">
    <source>
        <dbReference type="Pfam" id="PF10444"/>
    </source>
</evidence>
<evidence type="ECO:0000256" key="5">
    <source>
        <dbReference type="ARBA" id="ARBA00022618"/>
    </source>
</evidence>
<keyword evidence="7" id="KW-0539">Nucleus</keyword>
<dbReference type="PANTHER" id="PTHR16040:SF7">
    <property type="entry name" value="AUSTRALIN, ISOFORM A-RELATED"/>
    <property type="match status" value="1"/>
</dbReference>
<feature type="domain" description="Borealin N-terminal" evidence="11">
    <location>
        <begin position="188"/>
        <end position="244"/>
    </location>
</feature>
<reference evidence="12" key="1">
    <citation type="submission" date="2009-02" db="EMBL/GenBank/DDBJ databases">
        <title>The Genome Sequence of Ajellomyces capsulatus strain G186AR.</title>
        <authorList>
            <consortium name="The Broad Institute Genome Sequencing Platform"/>
            <person name="Champion M."/>
            <person name="Cuomo C."/>
            <person name="Ma L.-J."/>
            <person name="Henn M.R."/>
            <person name="Sil A."/>
            <person name="Goldman B."/>
            <person name="Young S.K."/>
            <person name="Kodira C.D."/>
            <person name="Zeng Q."/>
            <person name="Koehrsen M."/>
            <person name="Alvarado L."/>
            <person name="Berlin A."/>
            <person name="Borenstein D."/>
            <person name="Chen Z."/>
            <person name="Engels R."/>
            <person name="Freedman E."/>
            <person name="Gellesch M."/>
            <person name="Goldberg J."/>
            <person name="Griggs A."/>
            <person name="Gujja S."/>
            <person name="Heiman D."/>
            <person name="Hepburn T."/>
            <person name="Howarth C."/>
            <person name="Jen D."/>
            <person name="Larson L."/>
            <person name="Lewis B."/>
            <person name="Mehta T."/>
            <person name="Park D."/>
            <person name="Pearson M."/>
            <person name="Roberts A."/>
            <person name="Saif S."/>
            <person name="Shea T."/>
            <person name="Shenoy N."/>
            <person name="Sisk P."/>
            <person name="Stolte C."/>
            <person name="Sykes S."/>
            <person name="Walk T."/>
            <person name="White J."/>
            <person name="Yandava C."/>
            <person name="Klein B."/>
            <person name="McEwen J.G."/>
            <person name="Puccia R."/>
            <person name="Goldman G.H."/>
            <person name="Felipe M.S."/>
            <person name="Nino-Vega G."/>
            <person name="San-Blas G."/>
            <person name="Taylor J."/>
            <person name="Mendoza L."/>
            <person name="Galagan J."/>
            <person name="Nusbaum C."/>
            <person name="Birren B."/>
        </authorList>
    </citation>
    <scope>NUCLEOTIDE SEQUENCE</scope>
    <source>
        <strain evidence="12">G186AR</strain>
    </source>
</reference>
<dbReference type="InterPro" id="IPR018867">
    <property type="entry name" value="Cell_div_borealin"/>
</dbReference>
<evidence type="ECO:0000256" key="8">
    <source>
        <dbReference type="ARBA" id="ARBA00023306"/>
    </source>
</evidence>
<keyword evidence="9" id="KW-0137">Centromere</keyword>
<feature type="compositionally biased region" description="Low complexity" evidence="10">
    <location>
        <begin position="416"/>
        <end position="429"/>
    </location>
</feature>
<evidence type="ECO:0000256" key="7">
    <source>
        <dbReference type="ARBA" id="ARBA00023242"/>
    </source>
</evidence>
<dbReference type="STRING" id="447093.C0NUN8"/>
<sequence length="572" mass="60893">MSCTCTVPSSTFGETRPVDAGYSICQHSDIWAKKKGYGPYPVHGLNCRNCKGISEAVALKLDSAYQVMEIGKVDWTMLLVRRLCGSSQQRAEQNADDIIAIQLYLQVDSIPVSISILHESHPLHRSCPIRRNLLIAIKDTKGMATVSRKRKSPEPSDHHALEHDNNVSTPRTPNGSPARKRLRITLSQKQALIDNLQLEVTERARKLRAHYALQAQDLRGRIERRINRIPTALRKEKMGDLLAKYSEPTRAVDAGKKSGSTKTSKSSSRAATGTAKNPADGHDAATTTRTTRGAKRTSDDMLASGKENAPFQVQDHHSHPAPAVHVPLSNPKKRGTPNAHPAGQHPRVLSQFAETGVLSPKSSNSRTFPQSPLRNVTGKSQQQLGASVRPSSPLKHTSPVKPARAGVVEHTKTRSTRGTTTTGATGARKVTPHTNDGTGTRRRTTAKSTTSTTSKRATAASATAPQSRPATRQRNTRRNSGASTVSNVSSGTTIVKTTGRGGGGAAGSQKGAGSRPVSAASKRPPVPRAGTKKTTSTAGTGAGAGTGSVIKKVQATEEPAAAAGQRVLRKRA</sequence>
<dbReference type="AlphaFoldDB" id="C0NUN8"/>
<evidence type="ECO:0000256" key="10">
    <source>
        <dbReference type="SAM" id="MobiDB-lite"/>
    </source>
</evidence>
<feature type="compositionally biased region" description="Basic and acidic residues" evidence="10">
    <location>
        <begin position="152"/>
        <end position="165"/>
    </location>
</feature>
<keyword evidence="8" id="KW-0131">Cell cycle</keyword>
<feature type="compositionally biased region" description="Low complexity" evidence="10">
    <location>
        <begin position="446"/>
        <end position="470"/>
    </location>
</feature>
<feature type="compositionally biased region" description="Low complexity" evidence="10">
    <location>
        <begin position="257"/>
        <end position="276"/>
    </location>
</feature>
<evidence type="ECO:0000313" key="12">
    <source>
        <dbReference type="EMBL" id="EEH04701.1"/>
    </source>
</evidence>
<evidence type="ECO:0000256" key="9">
    <source>
        <dbReference type="ARBA" id="ARBA00023328"/>
    </source>
</evidence>
<evidence type="ECO:0000256" key="1">
    <source>
        <dbReference type="ARBA" id="ARBA00004123"/>
    </source>
</evidence>
<dbReference type="VEuPathDB" id="FungiDB:I7I50_12581"/>
<protein>
    <recommendedName>
        <fullName evidence="11">Borealin N-terminal domain-containing protein</fullName>
    </recommendedName>
</protein>
<evidence type="ECO:0000256" key="3">
    <source>
        <dbReference type="ARBA" id="ARBA00009914"/>
    </source>
</evidence>
<accession>C0NUN8</accession>
<feature type="compositionally biased region" description="Polar residues" evidence="10">
    <location>
        <begin position="166"/>
        <end position="175"/>
    </location>
</feature>
<comment type="similarity">
    <text evidence="3">Belongs to the borealin family.</text>
</comment>
<dbReference type="GO" id="GO:0051301">
    <property type="term" value="P:cell division"/>
    <property type="evidence" value="ECO:0007669"/>
    <property type="project" value="UniProtKB-KW"/>
</dbReference>
<evidence type="ECO:0000256" key="2">
    <source>
        <dbReference type="ARBA" id="ARBA00004584"/>
    </source>
</evidence>
<organism evidence="12 13">
    <name type="scientific">Ajellomyces capsulatus (strain G186AR / H82 / ATCC MYA-2454 / RMSCC 2432)</name>
    <name type="common">Darling's disease fungus</name>
    <name type="synonym">Histoplasma capsulatum</name>
    <dbReference type="NCBI Taxonomy" id="447093"/>
    <lineage>
        <taxon>Eukaryota</taxon>
        <taxon>Fungi</taxon>
        <taxon>Dikarya</taxon>
        <taxon>Ascomycota</taxon>
        <taxon>Pezizomycotina</taxon>
        <taxon>Eurotiomycetes</taxon>
        <taxon>Eurotiomycetidae</taxon>
        <taxon>Onygenales</taxon>
        <taxon>Ajellomycetaceae</taxon>
        <taxon>Histoplasma</taxon>
    </lineage>
</organism>
<feature type="region of interest" description="Disordered" evidence="10">
    <location>
        <begin position="356"/>
        <end position="572"/>
    </location>
</feature>
<dbReference type="HOGENOM" id="CLU_038589_0_0_1"/>
<dbReference type="EMBL" id="GG663372">
    <property type="protein sequence ID" value="EEH04701.1"/>
    <property type="molecule type" value="Genomic_DNA"/>
</dbReference>
<evidence type="ECO:0000256" key="4">
    <source>
        <dbReference type="ARBA" id="ARBA00022454"/>
    </source>
</evidence>
<name>C0NUN8_AJECG</name>
<dbReference type="PANTHER" id="PTHR16040">
    <property type="entry name" value="AUSTRALIN, ISOFORM A-RELATED"/>
    <property type="match status" value="1"/>
</dbReference>
<dbReference type="Pfam" id="PF10444">
    <property type="entry name" value="Nbl1_Borealin_N"/>
    <property type="match status" value="1"/>
</dbReference>
<dbReference type="GO" id="GO:0000070">
    <property type="term" value="P:mitotic sister chromatid segregation"/>
    <property type="evidence" value="ECO:0007669"/>
    <property type="project" value="TreeGrafter"/>
</dbReference>
<dbReference type="InParanoid" id="C0NUN8"/>
<proteinExistence type="inferred from homology"/>
<dbReference type="InterPro" id="IPR018851">
    <property type="entry name" value="Borealin_N"/>
</dbReference>
<keyword evidence="4" id="KW-0158">Chromosome</keyword>
<evidence type="ECO:0000313" key="13">
    <source>
        <dbReference type="Proteomes" id="UP000001631"/>
    </source>
</evidence>
<dbReference type="GO" id="GO:0000775">
    <property type="term" value="C:chromosome, centromeric region"/>
    <property type="evidence" value="ECO:0007669"/>
    <property type="project" value="UniProtKB-SubCell"/>
</dbReference>
<keyword evidence="6" id="KW-0498">Mitosis</keyword>
<feature type="region of interest" description="Disordered" evidence="10">
    <location>
        <begin position="252"/>
        <end position="344"/>
    </location>
</feature>
<evidence type="ECO:0000256" key="6">
    <source>
        <dbReference type="ARBA" id="ARBA00022776"/>
    </source>
</evidence>
<keyword evidence="13" id="KW-1185">Reference proteome</keyword>
<dbReference type="GO" id="GO:0032133">
    <property type="term" value="C:chromosome passenger complex"/>
    <property type="evidence" value="ECO:0007669"/>
    <property type="project" value="TreeGrafter"/>
</dbReference>
<feature type="compositionally biased region" description="Polar residues" evidence="10">
    <location>
        <begin position="478"/>
        <end position="495"/>
    </location>
</feature>
<dbReference type="GO" id="GO:0005634">
    <property type="term" value="C:nucleus"/>
    <property type="evidence" value="ECO:0007669"/>
    <property type="project" value="UniProtKB-SubCell"/>
</dbReference>
<gene>
    <name evidence="12" type="ORF">HCBG_06652</name>
</gene>